<keyword evidence="2 9" id="KW-0645">Protease</keyword>
<evidence type="ECO:0000256" key="5">
    <source>
        <dbReference type="ARBA" id="ARBA00023180"/>
    </source>
</evidence>
<keyword evidence="4" id="KW-0378">Hydrolase</keyword>
<protein>
    <submittedName>
        <fullName evidence="9">Aspartyl protease</fullName>
    </submittedName>
</protein>
<evidence type="ECO:0000256" key="2">
    <source>
        <dbReference type="ARBA" id="ARBA00022670"/>
    </source>
</evidence>
<dbReference type="InterPro" id="IPR032799">
    <property type="entry name" value="TAXi_C"/>
</dbReference>
<dbReference type="FunFam" id="2.40.70.10:FF:000034">
    <property type="entry name" value="Aspartyl protease family protein"/>
    <property type="match status" value="1"/>
</dbReference>
<evidence type="ECO:0000256" key="7">
    <source>
        <dbReference type="SAM" id="SignalP"/>
    </source>
</evidence>
<dbReference type="EMBL" id="JACGWO010000003">
    <property type="protein sequence ID" value="KAK4432616.1"/>
    <property type="molecule type" value="Genomic_DNA"/>
</dbReference>
<dbReference type="PRINTS" id="PR00792">
    <property type="entry name" value="PEPSIN"/>
</dbReference>
<dbReference type="Proteomes" id="UP001293254">
    <property type="component" value="Unassembled WGS sequence"/>
</dbReference>
<evidence type="ECO:0000256" key="1">
    <source>
        <dbReference type="ARBA" id="ARBA00007447"/>
    </source>
</evidence>
<keyword evidence="5" id="KW-0325">Glycoprotein</keyword>
<evidence type="ECO:0000256" key="6">
    <source>
        <dbReference type="PIRSR" id="PIRSR601461-1"/>
    </source>
</evidence>
<evidence type="ECO:0000256" key="4">
    <source>
        <dbReference type="ARBA" id="ARBA00022801"/>
    </source>
</evidence>
<sequence>MSASSFLSLFSSLFFLFSLSSANSTVTLSISPSASAPPLSNPWQRLNHLATASATRAHHLKHPQASTSAVKAPIFPHGYGGYSISLSFGTPPQTLSFLMDTGSSLVWFPCTQSFSCSSCNFIGVDPENITTFLPRLSSSTKTVGCKDPKCRWISANVQCDGCRKNSTGCDESCPPFRVKYGSGSTSGLLISETLIFPEKSVENFIVGCSIFASTEPSGIAGFGRGPDSLPAQMGLKRFSYCLVSHEFDDQPVHSNLVLETAIRGGAGTGTAGGRINYIPFSKNPTTPKHPAYKEYYYVTLQKITVGGVDVRVPYKFLVADAEGRGGTMVDSGTTFTFMENQVYKLVAGELAKQVGKNYSRAAEVENLSGLGPCFRVSDENSFTVPELAFHFKGGAKMALPVENYFSPLVDSAVCMTITTDSGGGGGGGVRAGPAIIFGNYQQQNIYMEYDLENERLGFRKQVCNNK</sequence>
<dbReference type="InterPro" id="IPR032861">
    <property type="entry name" value="TAXi_N"/>
</dbReference>
<evidence type="ECO:0000259" key="8">
    <source>
        <dbReference type="PROSITE" id="PS51767"/>
    </source>
</evidence>
<reference evidence="9" key="1">
    <citation type="submission" date="2020-06" db="EMBL/GenBank/DDBJ databases">
        <authorList>
            <person name="Li T."/>
            <person name="Hu X."/>
            <person name="Zhang T."/>
            <person name="Song X."/>
            <person name="Zhang H."/>
            <person name="Dai N."/>
            <person name="Sheng W."/>
            <person name="Hou X."/>
            <person name="Wei L."/>
        </authorList>
    </citation>
    <scope>NUCLEOTIDE SEQUENCE</scope>
    <source>
        <strain evidence="9">3651</strain>
        <tissue evidence="9">Leaf</tissue>
    </source>
</reference>
<name>A0AAE1YMP6_9LAMI</name>
<dbReference type="InterPro" id="IPR001461">
    <property type="entry name" value="Aspartic_peptidase_A1"/>
</dbReference>
<keyword evidence="3" id="KW-0064">Aspartyl protease</keyword>
<feature type="active site" evidence="6">
    <location>
        <position position="330"/>
    </location>
</feature>
<dbReference type="InterPro" id="IPR033121">
    <property type="entry name" value="PEPTIDASE_A1"/>
</dbReference>
<gene>
    <name evidence="9" type="ORF">Salat_1023800</name>
</gene>
<dbReference type="InterPro" id="IPR051708">
    <property type="entry name" value="Plant_Aspart_Prot_A1"/>
</dbReference>
<dbReference type="Pfam" id="PF14541">
    <property type="entry name" value="TAXi_C"/>
    <property type="match status" value="1"/>
</dbReference>
<dbReference type="PANTHER" id="PTHR47967">
    <property type="entry name" value="OS07G0603500 PROTEIN-RELATED"/>
    <property type="match status" value="1"/>
</dbReference>
<dbReference type="GO" id="GO:0005576">
    <property type="term" value="C:extracellular region"/>
    <property type="evidence" value="ECO:0007669"/>
    <property type="project" value="TreeGrafter"/>
</dbReference>
<feature type="domain" description="Peptidase A1" evidence="8">
    <location>
        <begin position="82"/>
        <end position="459"/>
    </location>
</feature>
<dbReference type="PANTHER" id="PTHR47967:SF36">
    <property type="entry name" value="PEPTIDASE A1 DOMAIN-CONTAINING PROTEIN"/>
    <property type="match status" value="1"/>
</dbReference>
<comment type="similarity">
    <text evidence="1">Belongs to the peptidase A1 family.</text>
</comment>
<keyword evidence="10" id="KW-1185">Reference proteome</keyword>
<organism evidence="9 10">
    <name type="scientific">Sesamum alatum</name>
    <dbReference type="NCBI Taxonomy" id="300844"/>
    <lineage>
        <taxon>Eukaryota</taxon>
        <taxon>Viridiplantae</taxon>
        <taxon>Streptophyta</taxon>
        <taxon>Embryophyta</taxon>
        <taxon>Tracheophyta</taxon>
        <taxon>Spermatophyta</taxon>
        <taxon>Magnoliopsida</taxon>
        <taxon>eudicotyledons</taxon>
        <taxon>Gunneridae</taxon>
        <taxon>Pentapetalae</taxon>
        <taxon>asterids</taxon>
        <taxon>lamiids</taxon>
        <taxon>Lamiales</taxon>
        <taxon>Pedaliaceae</taxon>
        <taxon>Sesamum</taxon>
    </lineage>
</organism>
<dbReference type="SUPFAM" id="SSF50630">
    <property type="entry name" value="Acid proteases"/>
    <property type="match status" value="1"/>
</dbReference>
<reference evidence="9" key="2">
    <citation type="journal article" date="2024" name="Plant">
        <title>Genomic evolution and insights into agronomic trait innovations of Sesamum species.</title>
        <authorList>
            <person name="Miao H."/>
            <person name="Wang L."/>
            <person name="Qu L."/>
            <person name="Liu H."/>
            <person name="Sun Y."/>
            <person name="Le M."/>
            <person name="Wang Q."/>
            <person name="Wei S."/>
            <person name="Zheng Y."/>
            <person name="Lin W."/>
            <person name="Duan Y."/>
            <person name="Cao H."/>
            <person name="Xiong S."/>
            <person name="Wang X."/>
            <person name="Wei L."/>
            <person name="Li C."/>
            <person name="Ma Q."/>
            <person name="Ju M."/>
            <person name="Zhao R."/>
            <person name="Li G."/>
            <person name="Mu C."/>
            <person name="Tian Q."/>
            <person name="Mei H."/>
            <person name="Zhang T."/>
            <person name="Gao T."/>
            <person name="Zhang H."/>
        </authorList>
    </citation>
    <scope>NUCLEOTIDE SEQUENCE</scope>
    <source>
        <strain evidence="9">3651</strain>
    </source>
</reference>
<evidence type="ECO:0000313" key="10">
    <source>
        <dbReference type="Proteomes" id="UP001293254"/>
    </source>
</evidence>
<comment type="caution">
    <text evidence="9">The sequence shown here is derived from an EMBL/GenBank/DDBJ whole genome shotgun (WGS) entry which is preliminary data.</text>
</comment>
<dbReference type="InterPro" id="IPR021109">
    <property type="entry name" value="Peptidase_aspartic_dom_sf"/>
</dbReference>
<feature type="signal peptide" evidence="7">
    <location>
        <begin position="1"/>
        <end position="22"/>
    </location>
</feature>
<proteinExistence type="inferred from homology"/>
<dbReference type="GO" id="GO:0004190">
    <property type="term" value="F:aspartic-type endopeptidase activity"/>
    <property type="evidence" value="ECO:0007669"/>
    <property type="project" value="UniProtKB-KW"/>
</dbReference>
<dbReference type="AlphaFoldDB" id="A0AAE1YMP6"/>
<evidence type="ECO:0000313" key="9">
    <source>
        <dbReference type="EMBL" id="KAK4432616.1"/>
    </source>
</evidence>
<dbReference type="Gene3D" id="2.40.70.10">
    <property type="entry name" value="Acid Proteases"/>
    <property type="match status" value="2"/>
</dbReference>
<dbReference type="CDD" id="cd05476">
    <property type="entry name" value="pepsin_A_like_plant"/>
    <property type="match status" value="1"/>
</dbReference>
<dbReference type="PROSITE" id="PS51767">
    <property type="entry name" value="PEPTIDASE_A1"/>
    <property type="match status" value="1"/>
</dbReference>
<accession>A0AAE1YMP6</accession>
<feature type="active site" evidence="6">
    <location>
        <position position="100"/>
    </location>
</feature>
<dbReference type="GO" id="GO:0006508">
    <property type="term" value="P:proteolysis"/>
    <property type="evidence" value="ECO:0007669"/>
    <property type="project" value="UniProtKB-KW"/>
</dbReference>
<keyword evidence="7" id="KW-0732">Signal</keyword>
<evidence type="ECO:0000256" key="3">
    <source>
        <dbReference type="ARBA" id="ARBA00022750"/>
    </source>
</evidence>
<feature type="chain" id="PRO_5042137155" evidence="7">
    <location>
        <begin position="23"/>
        <end position="466"/>
    </location>
</feature>
<dbReference type="Pfam" id="PF14543">
    <property type="entry name" value="TAXi_N"/>
    <property type="match status" value="1"/>
</dbReference>
<dbReference type="InterPro" id="IPR034161">
    <property type="entry name" value="Pepsin-like_plant"/>
</dbReference>